<dbReference type="InterPro" id="IPR013324">
    <property type="entry name" value="RNA_pol_sigma_r3/r4-like"/>
</dbReference>
<keyword evidence="2" id="KW-0731">Sigma factor</keyword>
<dbReference type="Gene3D" id="1.10.10.10">
    <property type="entry name" value="Winged helix-like DNA-binding domain superfamily/Winged helix DNA-binding domain"/>
    <property type="match status" value="1"/>
</dbReference>
<comment type="caution">
    <text evidence="7">The sequence shown here is derived from an EMBL/GenBank/DDBJ whole genome shotgun (WGS) entry which is preliminary data.</text>
</comment>
<evidence type="ECO:0000313" key="8">
    <source>
        <dbReference type="Proteomes" id="UP001224418"/>
    </source>
</evidence>
<evidence type="ECO:0000259" key="5">
    <source>
        <dbReference type="Pfam" id="PF04542"/>
    </source>
</evidence>
<evidence type="ECO:0000259" key="6">
    <source>
        <dbReference type="Pfam" id="PF04545"/>
    </source>
</evidence>
<keyword evidence="8" id="KW-1185">Reference proteome</keyword>
<dbReference type="PANTHER" id="PTHR30385">
    <property type="entry name" value="SIGMA FACTOR F FLAGELLAR"/>
    <property type="match status" value="1"/>
</dbReference>
<dbReference type="Pfam" id="PF04545">
    <property type="entry name" value="Sigma70_r4"/>
    <property type="match status" value="1"/>
</dbReference>
<keyword evidence="1" id="KW-0805">Transcription regulation</keyword>
<name>A0ABU0JTA6_HATLI</name>
<evidence type="ECO:0000256" key="1">
    <source>
        <dbReference type="ARBA" id="ARBA00023015"/>
    </source>
</evidence>
<proteinExistence type="predicted"/>
<dbReference type="SUPFAM" id="SSF88946">
    <property type="entry name" value="Sigma2 domain of RNA polymerase sigma factors"/>
    <property type="match status" value="1"/>
</dbReference>
<sequence length="180" mass="21439">MEELIKRAKEGDRLAIIYIIEKYKPFVIKCASKYNVPAYDFEDLVQHGYLSIIKAIHMYKSNSNSYNGYILNAITLNFKALLKGEIKHFREMPDEDIMEKEDYYDFTLEDEIIAYEEVEKLYSILDTLEKLEREIIKRHYINEESFIDIASDLDINYNRTMYLKKRGLLKLRHSLLDIST</sequence>
<keyword evidence="4" id="KW-0804">Transcription</keyword>
<dbReference type="Gene3D" id="1.20.120.1810">
    <property type="match status" value="1"/>
</dbReference>
<protein>
    <submittedName>
        <fullName evidence="7">RNA polymerase sigma factor (Sigma-70 family)</fullName>
    </submittedName>
</protein>
<accession>A0ABU0JTA6</accession>
<feature type="domain" description="RNA polymerase sigma-70 region 2" evidence="5">
    <location>
        <begin position="19"/>
        <end position="71"/>
    </location>
</feature>
<reference evidence="7 8" key="1">
    <citation type="submission" date="2023-07" db="EMBL/GenBank/DDBJ databases">
        <title>Genomic Encyclopedia of Type Strains, Phase IV (KMG-IV): sequencing the most valuable type-strain genomes for metagenomic binning, comparative biology and taxonomic classification.</title>
        <authorList>
            <person name="Goeker M."/>
        </authorList>
    </citation>
    <scope>NUCLEOTIDE SEQUENCE [LARGE SCALE GENOMIC DNA]</scope>
    <source>
        <strain evidence="7 8">DSM 1400</strain>
    </source>
</reference>
<dbReference type="InterPro" id="IPR036388">
    <property type="entry name" value="WH-like_DNA-bd_sf"/>
</dbReference>
<dbReference type="PANTHER" id="PTHR30385:SF4">
    <property type="entry name" value="RNA POLYMERASE SIGMA-E FACTOR"/>
    <property type="match status" value="1"/>
</dbReference>
<dbReference type="SUPFAM" id="SSF88659">
    <property type="entry name" value="Sigma3 and sigma4 domains of RNA polymerase sigma factors"/>
    <property type="match status" value="1"/>
</dbReference>
<dbReference type="InterPro" id="IPR013325">
    <property type="entry name" value="RNA_pol_sigma_r2"/>
</dbReference>
<dbReference type="Proteomes" id="UP001224418">
    <property type="component" value="Unassembled WGS sequence"/>
</dbReference>
<feature type="domain" description="RNA polymerase sigma-70 region 4" evidence="6">
    <location>
        <begin position="125"/>
        <end position="173"/>
    </location>
</feature>
<dbReference type="Pfam" id="PF04542">
    <property type="entry name" value="Sigma70_r2"/>
    <property type="match status" value="1"/>
</dbReference>
<gene>
    <name evidence="7" type="ORF">QOZ93_002083</name>
</gene>
<dbReference type="RefSeq" id="WP_307356262.1">
    <property type="nucleotide sequence ID" value="NZ_BAAACJ010000013.1"/>
</dbReference>
<dbReference type="InterPro" id="IPR007630">
    <property type="entry name" value="RNA_pol_sigma70_r4"/>
</dbReference>
<evidence type="ECO:0000256" key="3">
    <source>
        <dbReference type="ARBA" id="ARBA00023125"/>
    </source>
</evidence>
<organism evidence="7 8">
    <name type="scientific">Hathewaya limosa</name>
    <name type="common">Clostridium limosum</name>
    <dbReference type="NCBI Taxonomy" id="1536"/>
    <lineage>
        <taxon>Bacteria</taxon>
        <taxon>Bacillati</taxon>
        <taxon>Bacillota</taxon>
        <taxon>Clostridia</taxon>
        <taxon>Eubacteriales</taxon>
        <taxon>Clostridiaceae</taxon>
        <taxon>Hathewaya</taxon>
    </lineage>
</organism>
<evidence type="ECO:0000256" key="2">
    <source>
        <dbReference type="ARBA" id="ARBA00023082"/>
    </source>
</evidence>
<evidence type="ECO:0000256" key="4">
    <source>
        <dbReference type="ARBA" id="ARBA00023163"/>
    </source>
</evidence>
<evidence type="ECO:0000313" key="7">
    <source>
        <dbReference type="EMBL" id="MDQ0480335.1"/>
    </source>
</evidence>
<keyword evidence="3" id="KW-0238">DNA-binding</keyword>
<dbReference type="EMBL" id="JAUSWN010000017">
    <property type="protein sequence ID" value="MDQ0480335.1"/>
    <property type="molecule type" value="Genomic_DNA"/>
</dbReference>
<dbReference type="InterPro" id="IPR007627">
    <property type="entry name" value="RNA_pol_sigma70_r2"/>
</dbReference>
<dbReference type="InterPro" id="IPR014284">
    <property type="entry name" value="RNA_pol_sigma-70_dom"/>
</dbReference>
<dbReference type="NCBIfam" id="TIGR02937">
    <property type="entry name" value="sigma70-ECF"/>
    <property type="match status" value="1"/>
</dbReference>